<keyword evidence="6 8" id="KW-1133">Transmembrane helix</keyword>
<dbReference type="InterPro" id="IPR007272">
    <property type="entry name" value="Sulf_transp_TsuA/YedE"/>
</dbReference>
<evidence type="ECO:0000256" key="3">
    <source>
        <dbReference type="ARBA" id="ARBA00022475"/>
    </source>
</evidence>
<keyword evidence="5 8" id="KW-0812">Transmembrane</keyword>
<dbReference type="Pfam" id="PF04143">
    <property type="entry name" value="Sulf_transp"/>
    <property type="match status" value="1"/>
</dbReference>
<protein>
    <submittedName>
        <fullName evidence="9">Uncharacterized protein</fullName>
    </submittedName>
</protein>
<reference evidence="9" key="1">
    <citation type="submission" date="2018-06" db="EMBL/GenBank/DDBJ databases">
        <authorList>
            <person name="Zhirakovskaya E."/>
        </authorList>
    </citation>
    <scope>NUCLEOTIDE SEQUENCE</scope>
</reference>
<gene>
    <name evidence="9" type="ORF">MNBD_GAMMA23-1580</name>
</gene>
<feature type="transmembrane region" description="Helical" evidence="8">
    <location>
        <begin position="12"/>
        <end position="32"/>
    </location>
</feature>
<feature type="transmembrane region" description="Helical" evidence="8">
    <location>
        <begin position="53"/>
        <end position="76"/>
    </location>
</feature>
<organism evidence="9">
    <name type="scientific">hydrothermal vent metagenome</name>
    <dbReference type="NCBI Taxonomy" id="652676"/>
    <lineage>
        <taxon>unclassified sequences</taxon>
        <taxon>metagenomes</taxon>
        <taxon>ecological metagenomes</taxon>
    </lineage>
</organism>
<evidence type="ECO:0000256" key="7">
    <source>
        <dbReference type="ARBA" id="ARBA00023136"/>
    </source>
</evidence>
<feature type="transmembrane region" description="Helical" evidence="8">
    <location>
        <begin position="88"/>
        <end position="109"/>
    </location>
</feature>
<evidence type="ECO:0000256" key="6">
    <source>
        <dbReference type="ARBA" id="ARBA00022989"/>
    </source>
</evidence>
<keyword evidence="2" id="KW-0813">Transport</keyword>
<evidence type="ECO:0000256" key="2">
    <source>
        <dbReference type="ARBA" id="ARBA00022448"/>
    </source>
</evidence>
<evidence type="ECO:0000256" key="4">
    <source>
        <dbReference type="ARBA" id="ARBA00022519"/>
    </source>
</evidence>
<keyword evidence="3" id="KW-1003">Cell membrane</keyword>
<feature type="transmembrane region" description="Helical" evidence="8">
    <location>
        <begin position="363"/>
        <end position="382"/>
    </location>
</feature>
<proteinExistence type="predicted"/>
<feature type="transmembrane region" description="Helical" evidence="8">
    <location>
        <begin position="216"/>
        <end position="239"/>
    </location>
</feature>
<dbReference type="PANTHER" id="PTHR30574">
    <property type="entry name" value="INNER MEMBRANE PROTEIN YEDE"/>
    <property type="match status" value="1"/>
</dbReference>
<feature type="transmembrane region" description="Helical" evidence="8">
    <location>
        <begin position="335"/>
        <end position="357"/>
    </location>
</feature>
<evidence type="ECO:0000256" key="1">
    <source>
        <dbReference type="ARBA" id="ARBA00004429"/>
    </source>
</evidence>
<dbReference type="PANTHER" id="PTHR30574:SF1">
    <property type="entry name" value="SULPHUR TRANSPORT DOMAIN-CONTAINING PROTEIN"/>
    <property type="match status" value="1"/>
</dbReference>
<keyword evidence="7 8" id="KW-0472">Membrane</keyword>
<feature type="transmembrane region" description="Helical" evidence="8">
    <location>
        <begin position="185"/>
        <end position="204"/>
    </location>
</feature>
<evidence type="ECO:0000256" key="8">
    <source>
        <dbReference type="SAM" id="Phobius"/>
    </source>
</evidence>
<keyword evidence="4" id="KW-0997">Cell inner membrane</keyword>
<dbReference type="EMBL" id="UOFT01000012">
    <property type="protein sequence ID" value="VAW91603.1"/>
    <property type="molecule type" value="Genomic_DNA"/>
</dbReference>
<feature type="transmembrane region" description="Helical" evidence="8">
    <location>
        <begin position="121"/>
        <end position="140"/>
    </location>
</feature>
<comment type="subcellular location">
    <subcellularLocation>
        <location evidence="1">Cell inner membrane</location>
        <topology evidence="1">Multi-pass membrane protein</topology>
    </subcellularLocation>
</comment>
<feature type="transmembrane region" description="Helical" evidence="8">
    <location>
        <begin position="295"/>
        <end position="315"/>
    </location>
</feature>
<dbReference type="AlphaFoldDB" id="A0A3B0ZU49"/>
<dbReference type="GO" id="GO:0005886">
    <property type="term" value="C:plasma membrane"/>
    <property type="evidence" value="ECO:0007669"/>
    <property type="project" value="UniProtKB-SubCell"/>
</dbReference>
<name>A0A3B0ZU49_9ZZZZ</name>
<accession>A0A3B0ZU49</accession>
<evidence type="ECO:0000256" key="5">
    <source>
        <dbReference type="ARBA" id="ARBA00022692"/>
    </source>
</evidence>
<sequence length="421" mass="45243">MTFESFAAGHSLILWLAFGIALIMGAVVNKTNFCTMGAVSDVVNMGDSSRMRAWVLAIAIALLGVTIFEAMAYFSVDVTRPPYRGSNFAWLEYVIGGIMFGVGMTLGSGCGNKTLIRVGGGNIKSIIVLAVIGGFAYYMINPFPGTDKTIYSELFYPWTSLASISLVGKQDLGGLVNAATGIDVGTLRLVFGLLIVAALTFIVFRSSDFRSNKDNILGGTVVGLAVLAAWYVSGGFATFSADGDTYSWVQYASDDVWSLIEEGKRPPAVAIQSFTFINPMGENFGYFLSGFNPSVITFGLMTLFGVISGSFLWSLMTKSFRIEWFVDFNDFKTHFIGAILMGVGGVLSLGCTFGQGITGVSTLSVGSMIALASIIFGSALTMKVQYYKMCYEDEATFLKALITALVDMRFLPGGMRKLDAI</sequence>
<evidence type="ECO:0000313" key="9">
    <source>
        <dbReference type="EMBL" id="VAW91603.1"/>
    </source>
</evidence>